<evidence type="ECO:0000313" key="1">
    <source>
        <dbReference type="EMBL" id="KEJ87912.1"/>
    </source>
</evidence>
<name>A0A073IR79_9RHOB</name>
<keyword evidence="2" id="KW-1185">Reference proteome</keyword>
<reference evidence="1 2" key="1">
    <citation type="submission" date="2014-01" db="EMBL/GenBank/DDBJ databases">
        <title>Sulfitobacter donghicola JCM 14565 Genome Sequencing.</title>
        <authorList>
            <person name="Lai Q."/>
            <person name="Hong Z."/>
        </authorList>
    </citation>
    <scope>NUCLEOTIDE SEQUENCE [LARGE SCALE GENOMIC DNA]</scope>
    <source>
        <strain evidence="1 2">JCM 14565</strain>
    </source>
</reference>
<protein>
    <submittedName>
        <fullName evidence="1">Uncharacterized protein</fullName>
    </submittedName>
</protein>
<dbReference type="Proteomes" id="UP000027734">
    <property type="component" value="Unassembled WGS sequence"/>
</dbReference>
<dbReference type="AlphaFoldDB" id="A0A073IR79"/>
<evidence type="ECO:0000313" key="2">
    <source>
        <dbReference type="Proteomes" id="UP000027734"/>
    </source>
</evidence>
<dbReference type="EMBL" id="JAMC01000012">
    <property type="protein sequence ID" value="KEJ87912.1"/>
    <property type="molecule type" value="Genomic_DNA"/>
</dbReference>
<organism evidence="1 2">
    <name type="scientific">Sulfitobacter donghicola DSW-25 = KCTC 12864 = JCM 14565</name>
    <dbReference type="NCBI Taxonomy" id="1300350"/>
    <lineage>
        <taxon>Bacteria</taxon>
        <taxon>Pseudomonadati</taxon>
        <taxon>Pseudomonadota</taxon>
        <taxon>Alphaproteobacteria</taxon>
        <taxon>Rhodobacterales</taxon>
        <taxon>Roseobacteraceae</taxon>
        <taxon>Sulfitobacter</taxon>
    </lineage>
</organism>
<accession>A0A073IR79</accession>
<sequence length="38" mass="4062">MADALNWGNSGNNGKGFTAVVAEETHFFSHFSGQPQHA</sequence>
<proteinExistence type="predicted"/>
<comment type="caution">
    <text evidence="1">The sequence shown here is derived from an EMBL/GenBank/DDBJ whole genome shotgun (WGS) entry which is preliminary data.</text>
</comment>
<gene>
    <name evidence="1" type="ORF">DSW25_04640</name>
</gene>